<reference evidence="2 3" key="1">
    <citation type="journal article" date="2019" name="Int. J. Syst. Evol. Microbiol.">
        <title>The Global Catalogue of Microorganisms (GCM) 10K type strain sequencing project: providing services to taxonomists for standard genome sequencing and annotation.</title>
        <authorList>
            <consortium name="The Broad Institute Genomics Platform"/>
            <consortium name="The Broad Institute Genome Sequencing Center for Infectious Disease"/>
            <person name="Wu L."/>
            <person name="Ma J."/>
        </authorList>
    </citation>
    <scope>NUCLEOTIDE SEQUENCE [LARGE SCALE GENOMIC DNA]</scope>
    <source>
        <strain evidence="2 3">JCM 15089</strain>
    </source>
</reference>
<organism evidence="2 3">
    <name type="scientific">Rhizomicrobium electricum</name>
    <dbReference type="NCBI Taxonomy" id="480070"/>
    <lineage>
        <taxon>Bacteria</taxon>
        <taxon>Pseudomonadati</taxon>
        <taxon>Pseudomonadota</taxon>
        <taxon>Alphaproteobacteria</taxon>
        <taxon>Micropepsales</taxon>
        <taxon>Micropepsaceae</taxon>
        <taxon>Rhizomicrobium</taxon>
    </lineage>
</organism>
<evidence type="ECO:0000313" key="3">
    <source>
        <dbReference type="Proteomes" id="UP001499951"/>
    </source>
</evidence>
<dbReference type="Proteomes" id="UP001499951">
    <property type="component" value="Unassembled WGS sequence"/>
</dbReference>
<feature type="transmembrane region" description="Helical" evidence="1">
    <location>
        <begin position="128"/>
        <end position="155"/>
    </location>
</feature>
<feature type="transmembrane region" description="Helical" evidence="1">
    <location>
        <begin position="83"/>
        <end position="116"/>
    </location>
</feature>
<keyword evidence="3" id="KW-1185">Reference proteome</keyword>
<evidence type="ECO:0000313" key="2">
    <source>
        <dbReference type="EMBL" id="GAA0580977.1"/>
    </source>
</evidence>
<feature type="transmembrane region" description="Helical" evidence="1">
    <location>
        <begin position="314"/>
        <end position="335"/>
    </location>
</feature>
<keyword evidence="1" id="KW-0812">Transmembrane</keyword>
<feature type="transmembrane region" description="Helical" evidence="1">
    <location>
        <begin position="274"/>
        <end position="294"/>
    </location>
</feature>
<comment type="caution">
    <text evidence="2">The sequence shown here is derived from an EMBL/GenBank/DDBJ whole genome shotgun (WGS) entry which is preliminary data.</text>
</comment>
<keyword evidence="1" id="KW-1133">Transmembrane helix</keyword>
<protein>
    <recommendedName>
        <fullName evidence="4">Glycosyltransferase RgtA/B/C/D-like domain-containing protein</fullName>
    </recommendedName>
</protein>
<dbReference type="EMBL" id="BAAADD010000009">
    <property type="protein sequence ID" value="GAA0580977.1"/>
    <property type="molecule type" value="Genomic_DNA"/>
</dbReference>
<feature type="transmembrane region" description="Helical" evidence="1">
    <location>
        <begin position="214"/>
        <end position="238"/>
    </location>
</feature>
<feature type="transmembrane region" description="Helical" evidence="1">
    <location>
        <begin position="250"/>
        <end position="267"/>
    </location>
</feature>
<evidence type="ECO:0008006" key="4">
    <source>
        <dbReference type="Google" id="ProtNLM"/>
    </source>
</evidence>
<feature type="transmembrane region" description="Helical" evidence="1">
    <location>
        <begin position="12"/>
        <end position="34"/>
    </location>
</feature>
<evidence type="ECO:0000256" key="1">
    <source>
        <dbReference type="SAM" id="Phobius"/>
    </source>
</evidence>
<name>A0ABN1F2U3_9PROT</name>
<gene>
    <name evidence="2" type="ORF">GCM10008942_32280</name>
</gene>
<keyword evidence="1" id="KW-0472">Membrane</keyword>
<accession>A0ABN1F2U3</accession>
<proteinExistence type="predicted"/>
<feature type="transmembrane region" description="Helical" evidence="1">
    <location>
        <begin position="175"/>
        <end position="202"/>
    </location>
</feature>
<sequence>MRRDRFVTPSSLRIDAGLWGLLAAALAFAAVLMMPAVLTGGDLYWHIAAGRWMIDNQAILRINLFSYTAAGDPWANQDWLSELLLAGAYVGAGWSGILALTATVAALAAGFTGFFLARGRRAAIAGLWLALALVTGAGAVRALPFFLALPCLIVWTGVLVRAGEKGPPLHLLPVMLIWANLSSSFILGLLITGVLALEAIAFATKDRLTVARGWAVFAGCALLISLVTPTGVFGVAHALKALRPSGPVEAVLPLLVALPAAAMLLPQRRMIVRVIFLAGLLALALTNGPARLALAVTAPLLAAGSFEDEPFKLAWRPLVALILVIVAAAAFRIGVPLTRGDDAFSPQTALAQVPASLKRQPVLNERSFGGYLIFREVKPFIDSRSIYSAVFRRRYQQTADAGLLAKTLTRYHIRWTILMPANPAVKTMDAMAGWHRLYTDQWAVVHVQNDAR</sequence>